<feature type="domain" description="Glycoside hydrolase family 2 immunoglobulin-like beta-sandwich" evidence="4">
    <location>
        <begin position="212"/>
        <end position="305"/>
    </location>
</feature>
<dbReference type="Gene3D" id="3.20.20.80">
    <property type="entry name" value="Glycosidases"/>
    <property type="match status" value="1"/>
</dbReference>
<dbReference type="GO" id="GO:0004553">
    <property type="term" value="F:hydrolase activity, hydrolyzing O-glycosyl compounds"/>
    <property type="evidence" value="ECO:0007669"/>
    <property type="project" value="InterPro"/>
</dbReference>
<dbReference type="SUPFAM" id="SSF49785">
    <property type="entry name" value="Galactose-binding domain-like"/>
    <property type="match status" value="2"/>
</dbReference>
<dbReference type="SUPFAM" id="SSF51445">
    <property type="entry name" value="(Trans)glycosidases"/>
    <property type="match status" value="1"/>
</dbReference>
<dbReference type="AlphaFoldDB" id="A0A926F5S3"/>
<dbReference type="InterPro" id="IPR017853">
    <property type="entry name" value="GH"/>
</dbReference>
<evidence type="ECO:0000259" key="4">
    <source>
        <dbReference type="Pfam" id="PF00703"/>
    </source>
</evidence>
<dbReference type="InterPro" id="IPR013783">
    <property type="entry name" value="Ig-like_fold"/>
</dbReference>
<keyword evidence="2" id="KW-0378">Hydrolase</keyword>
<feature type="domain" description="Glycosyl hydrolases family 2 sugar binding" evidence="6">
    <location>
        <begin position="101"/>
        <end position="203"/>
    </location>
</feature>
<organism evidence="7 8">
    <name type="scientific">Jilunia laotingensis</name>
    <dbReference type="NCBI Taxonomy" id="2763675"/>
    <lineage>
        <taxon>Bacteria</taxon>
        <taxon>Pseudomonadati</taxon>
        <taxon>Bacteroidota</taxon>
        <taxon>Bacteroidia</taxon>
        <taxon>Bacteroidales</taxon>
        <taxon>Bacteroidaceae</taxon>
        <taxon>Jilunia</taxon>
    </lineage>
</organism>
<dbReference type="InterPro" id="IPR006104">
    <property type="entry name" value="Glyco_hydro_2_N"/>
</dbReference>
<evidence type="ECO:0000256" key="3">
    <source>
        <dbReference type="ARBA" id="ARBA00023295"/>
    </source>
</evidence>
<dbReference type="Pfam" id="PF02836">
    <property type="entry name" value="Glyco_hydro_2_C"/>
    <property type="match status" value="1"/>
</dbReference>
<name>A0A926F5S3_9BACT</name>
<dbReference type="PANTHER" id="PTHR42732">
    <property type="entry name" value="BETA-GALACTOSIDASE"/>
    <property type="match status" value="1"/>
</dbReference>
<dbReference type="Pfam" id="PF02837">
    <property type="entry name" value="Glyco_hydro_2_N"/>
    <property type="match status" value="1"/>
</dbReference>
<dbReference type="EMBL" id="JACRTF010000001">
    <property type="protein sequence ID" value="MBC8592420.1"/>
    <property type="molecule type" value="Genomic_DNA"/>
</dbReference>
<dbReference type="SUPFAM" id="SSF49303">
    <property type="entry name" value="beta-Galactosidase/glucuronidase domain"/>
    <property type="match status" value="1"/>
</dbReference>
<dbReference type="InterPro" id="IPR051913">
    <property type="entry name" value="GH2_Domain-Containing"/>
</dbReference>
<keyword evidence="3" id="KW-0326">Glycosidase</keyword>
<accession>A0A926F5S3</accession>
<comment type="caution">
    <text evidence="7">The sequence shown here is derived from an EMBL/GenBank/DDBJ whole genome shotgun (WGS) entry which is preliminary data.</text>
</comment>
<evidence type="ECO:0000259" key="5">
    <source>
        <dbReference type="Pfam" id="PF02836"/>
    </source>
</evidence>
<dbReference type="InterPro" id="IPR006103">
    <property type="entry name" value="Glyco_hydro_2_cat"/>
</dbReference>
<dbReference type="InterPro" id="IPR036156">
    <property type="entry name" value="Beta-gal/glucu_dom_sf"/>
</dbReference>
<sequence length="732" mass="83525">MKQNWILIAMLLYVIPCLAWEPVGDKIKTRWAKEVTPDNVWKEYPRPQLRRADWQNLNGLWQYTIIGKNEKAPKTYSGEILVPFCVESSLSGVGKTVRPEDKIWYKTTFEIPTDWKGENILLHFGAVDWETTVWVNGKQAGTHKGGFDAFSFDITKCLKGSGKQELVVSVWDPTDFGSQARGKQQLNQQGIWYTPVSGIWQTVWLEPVNKSHIASVTPVADIDHRSVTLKTAVSNTSKSDKLQISVKDGGKTILTKEMAYQPELTLNIPEPKLWTPATPHLYQLEMTLKRGNKTLDKVDSYFAMRKVSKARDEKGYMRICLNNEPIFQYGTLDQGWWPDGLHTPPTAEAMRWDMETLKEMGFNSLRKHIKMEPALYYYYADSLGIMIWQDMSSGMSSQNKAQEHVKPGAAKDWESRPAESAQEWESELKRMIDQLGFFPCITTWVVFNEGWGQYDTPRIVNWVMDYDKTRLINGVSGWADRGVGHFYDYHNYPAASMPLPKDCGERVSVLGEFGGLGLPLKEHLWNASMRNWGYKTINESNTLINDYTRLMYDLRTLAATGLSAAIYTQTTDVEGEVNGLITYDREVIKIPAPMLHAIHSELYNAKTSAVNNLIADARYGKTTHLFQYGSAPAQKVSFPVNIKQKTNVTSTEEFTLNKIPSNLMIWLNMSGNTTVWLNGHRVLDQNVRQTRQYNQFNLSDYIPYLKVGKNTLKVECDAQNDKLFDYGLQAID</sequence>
<keyword evidence="8" id="KW-1185">Reference proteome</keyword>
<gene>
    <name evidence="7" type="ORF">H8744_04010</name>
</gene>
<evidence type="ECO:0000313" key="7">
    <source>
        <dbReference type="EMBL" id="MBC8592420.1"/>
    </source>
</evidence>
<dbReference type="InterPro" id="IPR006102">
    <property type="entry name" value="Ig-like_GH2"/>
</dbReference>
<dbReference type="Gene3D" id="2.60.40.10">
    <property type="entry name" value="Immunoglobulins"/>
    <property type="match status" value="1"/>
</dbReference>
<evidence type="ECO:0000256" key="2">
    <source>
        <dbReference type="ARBA" id="ARBA00022801"/>
    </source>
</evidence>
<dbReference type="Pfam" id="PF00703">
    <property type="entry name" value="Glyco_hydro_2"/>
    <property type="match status" value="1"/>
</dbReference>
<evidence type="ECO:0000259" key="6">
    <source>
        <dbReference type="Pfam" id="PF02837"/>
    </source>
</evidence>
<reference evidence="7" key="1">
    <citation type="submission" date="2020-08" db="EMBL/GenBank/DDBJ databases">
        <title>Genome public.</title>
        <authorList>
            <person name="Liu C."/>
            <person name="Sun Q."/>
        </authorList>
    </citation>
    <scope>NUCLEOTIDE SEQUENCE</scope>
    <source>
        <strain evidence="7">N12</strain>
    </source>
</reference>
<comment type="similarity">
    <text evidence="1">Belongs to the glycosyl hydrolase 2 family.</text>
</comment>
<feature type="domain" description="Glycoside hydrolase family 2 catalytic" evidence="5">
    <location>
        <begin position="347"/>
        <end position="478"/>
    </location>
</feature>
<dbReference type="PANTHER" id="PTHR42732:SF2">
    <property type="entry name" value="BETA-MANNOSIDASE"/>
    <property type="match status" value="1"/>
</dbReference>
<dbReference type="InterPro" id="IPR008979">
    <property type="entry name" value="Galactose-bd-like_sf"/>
</dbReference>
<evidence type="ECO:0000256" key="1">
    <source>
        <dbReference type="ARBA" id="ARBA00007401"/>
    </source>
</evidence>
<dbReference type="GO" id="GO:0005975">
    <property type="term" value="P:carbohydrate metabolic process"/>
    <property type="evidence" value="ECO:0007669"/>
    <property type="project" value="InterPro"/>
</dbReference>
<proteinExistence type="inferred from homology"/>
<evidence type="ECO:0000313" key="8">
    <source>
        <dbReference type="Proteomes" id="UP000651085"/>
    </source>
</evidence>
<dbReference type="Proteomes" id="UP000651085">
    <property type="component" value="Unassembled WGS sequence"/>
</dbReference>
<dbReference type="RefSeq" id="WP_262433617.1">
    <property type="nucleotide sequence ID" value="NZ_JACRTF010000001.1"/>
</dbReference>
<dbReference type="Gene3D" id="2.60.120.260">
    <property type="entry name" value="Galactose-binding domain-like"/>
    <property type="match status" value="2"/>
</dbReference>
<protein>
    <submittedName>
        <fullName evidence="7">Beta-galactosidase</fullName>
    </submittedName>
</protein>